<feature type="coiled-coil region" evidence="1">
    <location>
        <begin position="49"/>
        <end position="111"/>
    </location>
</feature>
<feature type="transmembrane region" description="Helical" evidence="2">
    <location>
        <begin position="12"/>
        <end position="32"/>
    </location>
</feature>
<proteinExistence type="predicted"/>
<evidence type="ECO:0000256" key="2">
    <source>
        <dbReference type="SAM" id="Phobius"/>
    </source>
</evidence>
<keyword evidence="2" id="KW-0472">Membrane</keyword>
<keyword evidence="2" id="KW-0812">Transmembrane</keyword>
<protein>
    <submittedName>
        <fullName evidence="3">Uncharacterized protein</fullName>
    </submittedName>
</protein>
<name>A0AA49X337_9VIRU</name>
<sequence length="114" mass="13162">MEYKTIEELYLAVGVAGAIIVVFLGVFVYTIVQNDKRRSQEMKEITDTLKQLILDNQMLNTAIDKLSEATKEVATTNRIVADTVSKVDYYNRELHKKLDKHDEKSDKILDELRK</sequence>
<accession>A0AA49X337</accession>
<dbReference type="InterPro" id="IPR013328">
    <property type="entry name" value="6PGD_dom2"/>
</dbReference>
<dbReference type="EMBL" id="OQ890323">
    <property type="protein sequence ID" value="WLJ26193.1"/>
    <property type="molecule type" value="Genomic_DNA"/>
</dbReference>
<reference evidence="3" key="1">
    <citation type="submission" date="2023-04" db="EMBL/GenBank/DDBJ databases">
        <title>The human skin virome in hidradenitis suppurativa patients.</title>
        <authorList>
            <person name="Jansen D."/>
        </authorList>
    </citation>
    <scope>NUCLEOTIDE SEQUENCE</scope>
    <source>
        <strain evidence="3">VC4_HSPhageB</strain>
    </source>
</reference>
<keyword evidence="1" id="KW-0175">Coiled coil</keyword>
<evidence type="ECO:0000256" key="1">
    <source>
        <dbReference type="SAM" id="Coils"/>
    </source>
</evidence>
<dbReference type="Gene3D" id="1.10.1040.10">
    <property type="entry name" value="N-(1-d-carboxylethyl)-l-norvaline Dehydrogenase, domain 2"/>
    <property type="match status" value="1"/>
</dbReference>
<keyword evidence="2" id="KW-1133">Transmembrane helix</keyword>
<evidence type="ECO:0000313" key="3">
    <source>
        <dbReference type="EMBL" id="WLJ26193.1"/>
    </source>
</evidence>
<organism evidence="3">
    <name type="scientific">Firmicutes phage HS17</name>
    <dbReference type="NCBI Taxonomy" id="3056395"/>
    <lineage>
        <taxon>Viruses</taxon>
    </lineage>
</organism>